<dbReference type="SUPFAM" id="SSF48371">
    <property type="entry name" value="ARM repeat"/>
    <property type="match status" value="1"/>
</dbReference>
<dbReference type="Pfam" id="PF05285">
    <property type="entry name" value="SDA1_dom"/>
    <property type="match status" value="1"/>
</dbReference>
<dbReference type="PANTHER" id="PTHR12730:SF0">
    <property type="entry name" value="PROTEIN SDA1 HOMOLOG"/>
    <property type="match status" value="1"/>
</dbReference>
<comment type="subcellular location">
    <subcellularLocation>
        <location evidence="6">Nucleus</location>
        <location evidence="6">Nucleolus</location>
    </subcellularLocation>
</comment>
<dbReference type="GO" id="GO:0042273">
    <property type="term" value="P:ribosomal large subunit biogenesis"/>
    <property type="evidence" value="ECO:0007669"/>
    <property type="project" value="UniProtKB-UniRule"/>
</dbReference>
<evidence type="ECO:0000256" key="4">
    <source>
        <dbReference type="ARBA" id="ARBA00022927"/>
    </source>
</evidence>
<keyword evidence="2 6" id="KW-0813">Transport</keyword>
<feature type="region of interest" description="Disordered" evidence="8">
    <location>
        <begin position="708"/>
        <end position="768"/>
    </location>
</feature>
<keyword evidence="5 6" id="KW-0539">Nucleus</keyword>
<organism evidence="11 12">
    <name type="scientific">Leishmania martiniquensis</name>
    <dbReference type="NCBI Taxonomy" id="1580590"/>
    <lineage>
        <taxon>Eukaryota</taxon>
        <taxon>Discoba</taxon>
        <taxon>Euglenozoa</taxon>
        <taxon>Kinetoplastea</taxon>
        <taxon>Metakinetoplastina</taxon>
        <taxon>Trypanosomatida</taxon>
        <taxon>Trypanosomatidae</taxon>
        <taxon>Leishmaniinae</taxon>
        <taxon>Leishmania</taxon>
    </lineage>
</organism>
<dbReference type="EMBL" id="JAFEUZ010000017">
    <property type="protein sequence ID" value="KAG5481593.1"/>
    <property type="molecule type" value="Genomic_DNA"/>
</dbReference>
<protein>
    <recommendedName>
        <fullName evidence="6">Protein SDA1</fullName>
    </recommendedName>
</protein>
<feature type="region of interest" description="Disordered" evidence="8">
    <location>
        <begin position="499"/>
        <end position="686"/>
    </location>
</feature>
<dbReference type="InterPro" id="IPR016024">
    <property type="entry name" value="ARM-type_fold"/>
</dbReference>
<evidence type="ECO:0000259" key="9">
    <source>
        <dbReference type="Pfam" id="PF05285"/>
    </source>
</evidence>
<comment type="caution">
    <text evidence="11">The sequence shown here is derived from an EMBL/GenBank/DDBJ whole genome shotgun (WGS) entry which is preliminary data.</text>
</comment>
<evidence type="ECO:0000256" key="8">
    <source>
        <dbReference type="SAM" id="MobiDB-lite"/>
    </source>
</evidence>
<feature type="compositionally biased region" description="Acidic residues" evidence="8">
    <location>
        <begin position="517"/>
        <end position="543"/>
    </location>
</feature>
<dbReference type="GO" id="GO:0000055">
    <property type="term" value="P:ribosomal large subunit export from nucleus"/>
    <property type="evidence" value="ECO:0007669"/>
    <property type="project" value="UniProtKB-UniRule"/>
</dbReference>
<keyword evidence="7" id="KW-0175">Coiled coil</keyword>
<feature type="region of interest" description="Disordered" evidence="8">
    <location>
        <begin position="231"/>
        <end position="250"/>
    </location>
</feature>
<feature type="region of interest" description="Disordered" evidence="8">
    <location>
        <begin position="788"/>
        <end position="840"/>
    </location>
</feature>
<dbReference type="Pfam" id="PF08158">
    <property type="entry name" value="SDA1_HEAT"/>
    <property type="match status" value="1"/>
</dbReference>
<gene>
    <name evidence="11" type="ORF">LSCM1_05617</name>
</gene>
<evidence type="ECO:0000256" key="5">
    <source>
        <dbReference type="ARBA" id="ARBA00023242"/>
    </source>
</evidence>
<dbReference type="OrthoDB" id="2196187at2759"/>
<evidence type="ECO:0000313" key="11">
    <source>
        <dbReference type="EMBL" id="KAG5481593.1"/>
    </source>
</evidence>
<evidence type="ECO:0000313" key="12">
    <source>
        <dbReference type="Proteomes" id="UP000673552"/>
    </source>
</evidence>
<dbReference type="AlphaFoldDB" id="A0A836HHW5"/>
<feature type="domain" description="SDA1 middle" evidence="9">
    <location>
        <begin position="629"/>
        <end position="803"/>
    </location>
</feature>
<dbReference type="InterPro" id="IPR007949">
    <property type="entry name" value="SDA1_MD"/>
</dbReference>
<dbReference type="KEGG" id="lmat:92515577"/>
<evidence type="ECO:0000259" key="10">
    <source>
        <dbReference type="Pfam" id="PF08158"/>
    </source>
</evidence>
<evidence type="ECO:0000256" key="1">
    <source>
        <dbReference type="ARBA" id="ARBA00005783"/>
    </source>
</evidence>
<feature type="compositionally biased region" description="Polar residues" evidence="8">
    <location>
        <begin position="601"/>
        <end position="612"/>
    </location>
</feature>
<sequence length="877" mass="97847">MAEPAFRGTLLLLQNRTRRDPESYREEFLAQLDHFRACSATVLSQRSLNPQFVAVLSYVCHVSHCFPKEAAVIVNVVVELLHASKGEGLPSDLRLALVKALILLRAKDLISTEQTFPLFFGLLQERDKTLRKLILTHVVSDVRKANMRGAKNGAQINKKAQNFLFSVMAEDDPVQARCAEMVMIDLYRRRVWSDERTVEVLTKACFSKHTPILRTALRFFLLQMPRITSVDDGEEGGGDDAQGAQEQDPGRTISKLKQKLKIVKKTSKRERVLKRSVQSAKRKYNRQEREEEMFAKQHVDPIRFLRDPQQFVERLLAKLQKTSERFEVRLFYLNVIARTVSEHEVIHLPLYGFLERYMEPSQLHATQLLALSAMCVHRMVPPDAIEPLLRTIANHFVSDRSSADAITVGINTIREICKRQPIAMNADLLKDLAEYKNQRGDKGVMMAARALIQLYRDVYPELLPAKLRGSKAGAADMTKRPIYGSEPVYTDIPGLELLYKGADGDGSDGSGSGSSSSEDDSSSGEWATDSDSDADADDIDGEFVDVPSHSPEEDASDGEDVCPQLVPVLEQAHSATDPTEKDGDRQHKRVRLEEAAPVLVSPQSSAARSASTADGGDCEDGGADADGDDDEAVSDDDDDSEFGWEANYDEEDEEITEGEEDEEITEGEEDEDEGEEPASLSTALANASANADWFEDLAEGVGSIASSALRPASVSSSKASSATSVASSRLLTDSDFQRMNQLRAQHGSHLSLRGKLKERDARSKKRHNLIHGISNDLDAHDIEHFTEKKRETDKQAKIEQAQELRKASSKFELRRKKKSKLNSTHGEHSKRGKLFQMTKRSQRVAAKLKSSVADRATRAKEMQKKDVKFRIKRGWKA</sequence>
<evidence type="ECO:0000256" key="7">
    <source>
        <dbReference type="SAM" id="Coils"/>
    </source>
</evidence>
<feature type="compositionally biased region" description="Acidic residues" evidence="8">
    <location>
        <begin position="616"/>
        <end position="676"/>
    </location>
</feature>
<accession>A0A836HHW5</accession>
<proteinExistence type="inferred from homology"/>
<evidence type="ECO:0000256" key="3">
    <source>
        <dbReference type="ARBA" id="ARBA00022517"/>
    </source>
</evidence>
<feature type="domain" description="SDA1 N-terminal" evidence="10">
    <location>
        <begin position="58"/>
        <end position="439"/>
    </location>
</feature>
<dbReference type="PANTHER" id="PTHR12730">
    <property type="entry name" value="HSDA/SDA1-RELATED"/>
    <property type="match status" value="1"/>
</dbReference>
<dbReference type="RefSeq" id="XP_067179700.1">
    <property type="nucleotide sequence ID" value="XM_067323065.1"/>
</dbReference>
<dbReference type="GO" id="GO:0005730">
    <property type="term" value="C:nucleolus"/>
    <property type="evidence" value="ECO:0007669"/>
    <property type="project" value="UniProtKB-SubCell"/>
</dbReference>
<dbReference type="InterPro" id="IPR012977">
    <property type="entry name" value="SDA1_N"/>
</dbReference>
<dbReference type="Proteomes" id="UP000673552">
    <property type="component" value="Chromosome 17"/>
</dbReference>
<dbReference type="GO" id="GO:0015031">
    <property type="term" value="P:protein transport"/>
    <property type="evidence" value="ECO:0007669"/>
    <property type="project" value="UniProtKB-KW"/>
</dbReference>
<name>A0A836HHW5_9TRYP</name>
<dbReference type="InterPro" id="IPR027312">
    <property type="entry name" value="Sda1"/>
</dbReference>
<comment type="function">
    <text evidence="6">Required for 60S pre-ribosomal subunits export to the cytoplasm.</text>
</comment>
<keyword evidence="3 6" id="KW-0690">Ribosome biogenesis</keyword>
<evidence type="ECO:0000256" key="6">
    <source>
        <dbReference type="RuleBase" id="RU365057"/>
    </source>
</evidence>
<comment type="similarity">
    <text evidence="1 6">Belongs to the SDA1 family.</text>
</comment>
<reference evidence="11 12" key="1">
    <citation type="submission" date="2021-03" db="EMBL/GenBank/DDBJ databases">
        <title>Leishmania (Mundinia) martiniquensis Genome sequencing and assembly.</title>
        <authorList>
            <person name="Almutairi H."/>
            <person name="Gatherer D."/>
        </authorList>
    </citation>
    <scope>NUCLEOTIDE SEQUENCE [LARGE SCALE GENOMIC DNA]</scope>
    <source>
        <strain evidence="11">LSCM1</strain>
    </source>
</reference>
<feature type="compositionally biased region" description="Low complexity" evidence="8">
    <location>
        <begin position="708"/>
        <end position="728"/>
    </location>
</feature>
<feature type="coiled-coil region" evidence="7">
    <location>
        <begin position="270"/>
        <end position="297"/>
    </location>
</feature>
<feature type="compositionally biased region" description="Basic and acidic residues" evidence="8">
    <location>
        <begin position="788"/>
        <end position="812"/>
    </location>
</feature>
<dbReference type="GeneID" id="92515577"/>
<keyword evidence="4 6" id="KW-0653">Protein transport</keyword>
<keyword evidence="12" id="KW-1185">Reference proteome</keyword>
<evidence type="ECO:0000256" key="2">
    <source>
        <dbReference type="ARBA" id="ARBA00022448"/>
    </source>
</evidence>